<feature type="domain" description="Bacteriophage Mu GpT" evidence="1">
    <location>
        <begin position="9"/>
        <end position="298"/>
    </location>
</feature>
<organism evidence="2 3">
    <name type="scientific">Methylomonas subterranea</name>
    <dbReference type="NCBI Taxonomy" id="2952225"/>
    <lineage>
        <taxon>Bacteria</taxon>
        <taxon>Pseudomonadati</taxon>
        <taxon>Pseudomonadota</taxon>
        <taxon>Gammaproteobacteria</taxon>
        <taxon>Methylococcales</taxon>
        <taxon>Methylococcaceae</taxon>
        <taxon>Methylomonas</taxon>
    </lineage>
</organism>
<dbReference type="EMBL" id="JANIBJ010000005">
    <property type="protein sequence ID" value="MCQ8103251.1"/>
    <property type="molecule type" value="Genomic_DNA"/>
</dbReference>
<dbReference type="Pfam" id="PF10124">
    <property type="entry name" value="Mu-like_gpT"/>
    <property type="match status" value="1"/>
</dbReference>
<comment type="caution">
    <text evidence="2">The sequence shown here is derived from an EMBL/GenBank/DDBJ whole genome shotgun (WGS) entry which is preliminary data.</text>
</comment>
<evidence type="ECO:0000313" key="2">
    <source>
        <dbReference type="EMBL" id="MCQ8103251.1"/>
    </source>
</evidence>
<evidence type="ECO:0000313" key="3">
    <source>
        <dbReference type="Proteomes" id="UP001524499"/>
    </source>
</evidence>
<keyword evidence="3" id="KW-1185">Reference proteome</keyword>
<name>A0ABT1TCR6_9GAMM</name>
<reference evidence="2 3" key="1">
    <citation type="submission" date="2022-07" db="EMBL/GenBank/DDBJ databases">
        <title>Methylomonas rivi sp. nov., Methylomonas rosea sp. nov., Methylomonas aureus sp. nov. and Methylomonas subterranea sp. nov., four novel methanotrophs isolated from a freshwater creek and the deep terrestrial subsurface.</title>
        <authorList>
            <person name="Abin C."/>
            <person name="Sankaranarayanan K."/>
            <person name="Garner C."/>
            <person name="Sindelar R."/>
            <person name="Kotary K."/>
            <person name="Garner R."/>
            <person name="Barclay S."/>
            <person name="Lawson P."/>
            <person name="Krumholz L."/>
        </authorList>
    </citation>
    <scope>NUCLEOTIDE SEQUENCE [LARGE SCALE GENOMIC DNA]</scope>
    <source>
        <strain evidence="2 3">SURF-2</strain>
    </source>
</reference>
<dbReference type="RefSeq" id="WP_256600936.1">
    <property type="nucleotide sequence ID" value="NZ_JANIBJ010000005.1"/>
</dbReference>
<sequence>MALTQAQIDALKTTLRANFDQGLIDTPANWNRIAELMRSTSKSNTYAWLTQWPSFRKWVGARLHKAIAEKAYTVINDKYEATIDVQRTDVEDDDFGHYANVARGHGAAAARLKDELIFAALAAGWSTNCYDDQFFFDTDHPVYANTDGTGAVTPTSNIQAGAGSPWYLFASNAPALILQERVPAQLESQTNANQSSNVFENDVYSFGGRWRGAAAYGFWQCCHGSKATLNTTNFDELYNRMLSQKGDGNIILGTVPSLLVCGPANRVAAETLLAKEMIGNGESNTNYKRVDLLVSPWVV</sequence>
<evidence type="ECO:0000259" key="1">
    <source>
        <dbReference type="Pfam" id="PF10124"/>
    </source>
</evidence>
<protein>
    <submittedName>
        <fullName evidence="2">Mu-like prophage major head subunit gpT family protein</fullName>
    </submittedName>
</protein>
<proteinExistence type="predicted"/>
<gene>
    <name evidence="2" type="ORF">NP590_03955</name>
</gene>
<dbReference type="InterPro" id="IPR018774">
    <property type="entry name" value="Phage_Mu_GpT"/>
</dbReference>
<dbReference type="Proteomes" id="UP001524499">
    <property type="component" value="Unassembled WGS sequence"/>
</dbReference>
<accession>A0ABT1TCR6</accession>